<evidence type="ECO:0000256" key="4">
    <source>
        <dbReference type="ARBA" id="ARBA00023136"/>
    </source>
</evidence>
<evidence type="ECO:0000256" key="3">
    <source>
        <dbReference type="ARBA" id="ARBA00022989"/>
    </source>
</evidence>
<keyword evidence="7" id="KW-1185">Reference proteome</keyword>
<evidence type="ECO:0000313" key="6">
    <source>
        <dbReference type="EMBL" id="GME71864.1"/>
    </source>
</evidence>
<dbReference type="SUPFAM" id="SSF144083">
    <property type="entry name" value="Magnesium transport protein CorA, transmembrane region"/>
    <property type="match status" value="1"/>
</dbReference>
<reference evidence="6" key="1">
    <citation type="submission" date="2023-04" db="EMBL/GenBank/DDBJ databases">
        <title>Ambrosiozyma monospora NBRC 1965.</title>
        <authorList>
            <person name="Ichikawa N."/>
            <person name="Sato H."/>
            <person name="Tonouchi N."/>
        </authorList>
    </citation>
    <scope>NUCLEOTIDE SEQUENCE</scope>
    <source>
        <strain evidence="6">NBRC 1965</strain>
    </source>
</reference>
<dbReference type="OrthoDB" id="165352at2759"/>
<evidence type="ECO:0000256" key="1">
    <source>
        <dbReference type="ARBA" id="ARBA00004141"/>
    </source>
</evidence>
<keyword evidence="3 5" id="KW-1133">Transmembrane helix</keyword>
<dbReference type="AlphaFoldDB" id="A0A9W6T056"/>
<sequence length="138" mass="15937">MYQYRCQAVCKSVDSVIGLSFNTVGRESSDSMNILSIVSMIFMPLSFWNGYSGNFGIGGSHSSRYYWALAISFDVVFMCLVLWRAFFKQIKQNKRNVEMSIQEWREDRSQRNVPKPHRRNTQLQSRLEGGQHGIGELV</sequence>
<comment type="caution">
    <text evidence="6">The sequence shown here is derived from an EMBL/GenBank/DDBJ whole genome shotgun (WGS) entry which is preliminary data.</text>
</comment>
<feature type="transmembrane region" description="Helical" evidence="5">
    <location>
        <begin position="34"/>
        <end position="53"/>
    </location>
</feature>
<dbReference type="GO" id="GO:0016020">
    <property type="term" value="C:membrane"/>
    <property type="evidence" value="ECO:0007669"/>
    <property type="project" value="UniProtKB-SubCell"/>
</dbReference>
<proteinExistence type="predicted"/>
<protein>
    <submittedName>
        <fullName evidence="6">Unnamed protein product</fullName>
    </submittedName>
</protein>
<accession>A0A9W6T056</accession>
<dbReference type="EMBL" id="BSXU01010357">
    <property type="protein sequence ID" value="GME71864.1"/>
    <property type="molecule type" value="Genomic_DNA"/>
</dbReference>
<evidence type="ECO:0000313" key="7">
    <source>
        <dbReference type="Proteomes" id="UP001165063"/>
    </source>
</evidence>
<dbReference type="InterPro" id="IPR045863">
    <property type="entry name" value="CorA_TM1_TM2"/>
</dbReference>
<name>A0A9W6T056_AMBMO</name>
<dbReference type="Proteomes" id="UP001165063">
    <property type="component" value="Unassembled WGS sequence"/>
</dbReference>
<feature type="transmembrane region" description="Helical" evidence="5">
    <location>
        <begin position="65"/>
        <end position="86"/>
    </location>
</feature>
<keyword evidence="2 5" id="KW-0812">Transmembrane</keyword>
<comment type="subcellular location">
    <subcellularLocation>
        <location evidence="1">Membrane</location>
        <topology evidence="1">Multi-pass membrane protein</topology>
    </subcellularLocation>
</comment>
<keyword evidence="4 5" id="KW-0472">Membrane</keyword>
<gene>
    <name evidence="6" type="ORF">Amon01_000932600</name>
</gene>
<evidence type="ECO:0000256" key="2">
    <source>
        <dbReference type="ARBA" id="ARBA00022692"/>
    </source>
</evidence>
<organism evidence="6 7">
    <name type="scientific">Ambrosiozyma monospora</name>
    <name type="common">Yeast</name>
    <name type="synonym">Endomycopsis monosporus</name>
    <dbReference type="NCBI Taxonomy" id="43982"/>
    <lineage>
        <taxon>Eukaryota</taxon>
        <taxon>Fungi</taxon>
        <taxon>Dikarya</taxon>
        <taxon>Ascomycota</taxon>
        <taxon>Saccharomycotina</taxon>
        <taxon>Pichiomycetes</taxon>
        <taxon>Pichiales</taxon>
        <taxon>Pichiaceae</taxon>
        <taxon>Ambrosiozyma</taxon>
    </lineage>
</organism>
<evidence type="ECO:0000256" key="5">
    <source>
        <dbReference type="SAM" id="Phobius"/>
    </source>
</evidence>
<dbReference type="Gene3D" id="1.20.58.340">
    <property type="entry name" value="Magnesium transport protein CorA, transmembrane region"/>
    <property type="match status" value="1"/>
</dbReference>